<evidence type="ECO:0000256" key="2">
    <source>
        <dbReference type="ARBA" id="ARBA00022801"/>
    </source>
</evidence>
<dbReference type="GO" id="GO:0016787">
    <property type="term" value="F:hydrolase activity"/>
    <property type="evidence" value="ECO:0007669"/>
    <property type="project" value="UniProtKB-KW"/>
</dbReference>
<comment type="caution">
    <text evidence="4">The sequence shown here is derived from an EMBL/GenBank/DDBJ whole genome shotgun (WGS) entry which is preliminary data.</text>
</comment>
<dbReference type="InterPro" id="IPR000086">
    <property type="entry name" value="NUDIX_hydrolase_dom"/>
</dbReference>
<dbReference type="EMBL" id="JACKWY010000012">
    <property type="protein sequence ID" value="MBB6716202.1"/>
    <property type="molecule type" value="Genomic_DNA"/>
</dbReference>
<dbReference type="PROSITE" id="PS00893">
    <property type="entry name" value="NUDIX_BOX"/>
    <property type="match status" value="1"/>
</dbReference>
<dbReference type="PANTHER" id="PTHR11839">
    <property type="entry name" value="UDP/ADP-SUGAR PYROPHOSPHATASE"/>
    <property type="match status" value="1"/>
</dbReference>
<organism evidence="4 5">
    <name type="scientific">Clostridium gasigenes</name>
    <dbReference type="NCBI Taxonomy" id="94869"/>
    <lineage>
        <taxon>Bacteria</taxon>
        <taxon>Bacillati</taxon>
        <taxon>Bacillota</taxon>
        <taxon>Clostridia</taxon>
        <taxon>Eubacteriales</taxon>
        <taxon>Clostridiaceae</taxon>
        <taxon>Clostridium</taxon>
    </lineage>
</organism>
<dbReference type="RefSeq" id="WP_185165278.1">
    <property type="nucleotide sequence ID" value="NZ_JACKWY010000012.1"/>
</dbReference>
<name>A0A7X0SEN5_9CLOT</name>
<feature type="domain" description="Nudix hydrolase" evidence="3">
    <location>
        <begin position="40"/>
        <end position="168"/>
    </location>
</feature>
<accession>A0A7X0SEN5</accession>
<dbReference type="Pfam" id="PF00293">
    <property type="entry name" value="NUDIX"/>
    <property type="match status" value="1"/>
</dbReference>
<sequence length="172" mass="19497">MDLYEKTITERIIHKANFMTYINVDVELPDGKIANRDIIKHPGACAIIPFIDNETVILVKQFRKALEKNILEIPAGKLEKGEDPKLCAIRELEEETGYRAENVTFLGIIATAPGFCDELIHLYKATGLFQGEKSLDEDEFTEVKVFTIEEIKSMIKNGEIIDTKTISSLMYL</sequence>
<dbReference type="SUPFAM" id="SSF55811">
    <property type="entry name" value="Nudix"/>
    <property type="match status" value="1"/>
</dbReference>
<proteinExistence type="predicted"/>
<reference evidence="4 5" key="1">
    <citation type="submission" date="2020-08" db="EMBL/GenBank/DDBJ databases">
        <title>Clostridia isolated from Swiss meat.</title>
        <authorList>
            <person name="Wambui J."/>
            <person name="Stevens M.J.A."/>
            <person name="Stephan R."/>
        </authorList>
    </citation>
    <scope>NUCLEOTIDE SEQUENCE [LARGE SCALE GENOMIC DNA]</scope>
    <source>
        <strain evidence="4 5">CM001</strain>
    </source>
</reference>
<dbReference type="PANTHER" id="PTHR11839:SF18">
    <property type="entry name" value="NUDIX HYDROLASE DOMAIN-CONTAINING PROTEIN"/>
    <property type="match status" value="1"/>
</dbReference>
<keyword evidence="2 4" id="KW-0378">Hydrolase</keyword>
<dbReference type="PROSITE" id="PS51462">
    <property type="entry name" value="NUDIX"/>
    <property type="match status" value="1"/>
</dbReference>
<dbReference type="Proteomes" id="UP000585258">
    <property type="component" value="Unassembled WGS sequence"/>
</dbReference>
<dbReference type="GO" id="GO:0019693">
    <property type="term" value="P:ribose phosphate metabolic process"/>
    <property type="evidence" value="ECO:0007669"/>
    <property type="project" value="TreeGrafter"/>
</dbReference>
<comment type="cofactor">
    <cofactor evidence="1">
        <name>Mg(2+)</name>
        <dbReference type="ChEBI" id="CHEBI:18420"/>
    </cofactor>
</comment>
<gene>
    <name evidence="4" type="ORF">H7E68_15970</name>
</gene>
<dbReference type="AlphaFoldDB" id="A0A7X0SEN5"/>
<dbReference type="GO" id="GO:0006753">
    <property type="term" value="P:nucleoside phosphate metabolic process"/>
    <property type="evidence" value="ECO:0007669"/>
    <property type="project" value="TreeGrafter"/>
</dbReference>
<dbReference type="Gene3D" id="3.90.79.10">
    <property type="entry name" value="Nucleoside Triphosphate Pyrophosphohydrolase"/>
    <property type="match status" value="1"/>
</dbReference>
<dbReference type="FunFam" id="3.90.79.10:FF:000024">
    <property type="entry name" value="ADP-ribose pyrophosphatase"/>
    <property type="match status" value="1"/>
</dbReference>
<evidence type="ECO:0000313" key="5">
    <source>
        <dbReference type="Proteomes" id="UP000585258"/>
    </source>
</evidence>
<evidence type="ECO:0000313" key="4">
    <source>
        <dbReference type="EMBL" id="MBB6716202.1"/>
    </source>
</evidence>
<protein>
    <submittedName>
        <fullName evidence="4">NUDIX hydrolase</fullName>
    </submittedName>
</protein>
<evidence type="ECO:0000256" key="1">
    <source>
        <dbReference type="ARBA" id="ARBA00001946"/>
    </source>
</evidence>
<dbReference type="GO" id="GO:0005829">
    <property type="term" value="C:cytosol"/>
    <property type="evidence" value="ECO:0007669"/>
    <property type="project" value="TreeGrafter"/>
</dbReference>
<evidence type="ECO:0000259" key="3">
    <source>
        <dbReference type="PROSITE" id="PS51462"/>
    </source>
</evidence>
<dbReference type="InterPro" id="IPR015797">
    <property type="entry name" value="NUDIX_hydrolase-like_dom_sf"/>
</dbReference>
<dbReference type="InterPro" id="IPR020084">
    <property type="entry name" value="NUDIX_hydrolase_CS"/>
</dbReference>